<proteinExistence type="predicted"/>
<name>A0ABX6NKS8_9BACT</name>
<dbReference type="Proteomes" id="UP000503251">
    <property type="component" value="Chromosome"/>
</dbReference>
<dbReference type="RefSeq" id="WP_171267831.1">
    <property type="nucleotide sequence ID" value="NZ_CP039543.1"/>
</dbReference>
<keyword evidence="2" id="KW-1185">Reference proteome</keyword>
<evidence type="ECO:0000313" key="2">
    <source>
        <dbReference type="Proteomes" id="UP000503251"/>
    </source>
</evidence>
<dbReference type="EMBL" id="CP039543">
    <property type="protein sequence ID" value="QJT10235.1"/>
    <property type="molecule type" value="Genomic_DNA"/>
</dbReference>
<gene>
    <name evidence="1" type="ORF">E8L03_15430</name>
</gene>
<protein>
    <submittedName>
        <fullName evidence="1">Uncharacterized protein</fullName>
    </submittedName>
</protein>
<sequence>MTTLMDAIQGGDLEIYLQDFGQPVVIDGRPLTALVDDEGQGPDEARENVNVQVRKLVVKEAELARPKSGRPMILDGVPWIVSNTKGAGGFLEIQLYKEVS</sequence>
<organism evidence="1 2">
    <name type="scientific">Oceanidesulfovibrio marinus</name>
    <dbReference type="NCBI Taxonomy" id="370038"/>
    <lineage>
        <taxon>Bacteria</taxon>
        <taxon>Pseudomonadati</taxon>
        <taxon>Thermodesulfobacteriota</taxon>
        <taxon>Desulfovibrionia</taxon>
        <taxon>Desulfovibrionales</taxon>
        <taxon>Desulfovibrionaceae</taxon>
        <taxon>Oceanidesulfovibrio</taxon>
    </lineage>
</organism>
<accession>A0ABX6NKS8</accession>
<evidence type="ECO:0000313" key="1">
    <source>
        <dbReference type="EMBL" id="QJT10235.1"/>
    </source>
</evidence>
<reference evidence="1 2" key="1">
    <citation type="submission" date="2019-04" db="EMBL/GenBank/DDBJ databases">
        <title>Isolation and culture of sulfate reducing bacteria from the cold seep of the South China Sea.</title>
        <authorList>
            <person name="Sun C."/>
            <person name="Liu R."/>
        </authorList>
    </citation>
    <scope>NUCLEOTIDE SEQUENCE [LARGE SCALE GENOMIC DNA]</scope>
    <source>
        <strain evidence="1 2">CS1</strain>
    </source>
</reference>